<feature type="domain" description="Response regulatory" evidence="10">
    <location>
        <begin position="3"/>
        <end position="120"/>
    </location>
</feature>
<dbReference type="PROSITE" id="PS50110">
    <property type="entry name" value="RESPONSE_REGULATORY"/>
    <property type="match status" value="1"/>
</dbReference>
<comment type="caution">
    <text evidence="11">The sequence shown here is derived from an EMBL/GenBank/DDBJ whole genome shotgun (WGS) entry which is preliminary data.</text>
</comment>
<evidence type="ECO:0000256" key="4">
    <source>
        <dbReference type="ARBA" id="ARBA00023012"/>
    </source>
</evidence>
<keyword evidence="6" id="KW-0238">DNA-binding</keyword>
<evidence type="ECO:0000313" key="12">
    <source>
        <dbReference type="Proteomes" id="UP001153404"/>
    </source>
</evidence>
<dbReference type="Gene3D" id="1.10.10.60">
    <property type="entry name" value="Homeodomain-like"/>
    <property type="match status" value="2"/>
</dbReference>
<dbReference type="GO" id="GO:0003700">
    <property type="term" value="F:DNA-binding transcription factor activity"/>
    <property type="evidence" value="ECO:0007669"/>
    <property type="project" value="InterPro"/>
</dbReference>
<evidence type="ECO:0000256" key="5">
    <source>
        <dbReference type="ARBA" id="ARBA00023015"/>
    </source>
</evidence>
<dbReference type="InterPro" id="IPR011006">
    <property type="entry name" value="CheY-like_superfamily"/>
</dbReference>
<sequence length="269" mass="30791">MISVLIVDDEHLVRKGLRMTIDWRSLGYEVAGEASNGLEALQLVGVLKPGVVITDVRMPLMDGIEFMREVRRQALQTRLVVISGYEDFAYAKGAVDYGADGYILKPVDNSQLVALLDKLAKEIRQDSLLQQLYRERLIGRLASLLNEIRIRKVGQTHALVEEVLRVIETCYMEDLSVKLLADRLHISPYYMMRVFKERQNKTINTYLTEYRVERAKRLLADRRTKVYEVGAMVGFPDPKYFSQVFKKIVAMTPKEYQQMASVLQGGAEP</sequence>
<evidence type="ECO:0000259" key="10">
    <source>
        <dbReference type="PROSITE" id="PS50110"/>
    </source>
</evidence>
<dbReference type="InterPro" id="IPR018060">
    <property type="entry name" value="HTH_AraC"/>
</dbReference>
<dbReference type="EMBL" id="JAPDIA010000003">
    <property type="protein sequence ID" value="MDG0809090.1"/>
    <property type="molecule type" value="Genomic_DNA"/>
</dbReference>
<dbReference type="SUPFAM" id="SSF52172">
    <property type="entry name" value="CheY-like"/>
    <property type="match status" value="1"/>
</dbReference>
<dbReference type="CDD" id="cd17536">
    <property type="entry name" value="REC_YesN-like"/>
    <property type="match status" value="1"/>
</dbReference>
<proteinExistence type="predicted"/>
<dbReference type="AlphaFoldDB" id="A0A9X4KQR7"/>
<dbReference type="Pfam" id="PF12833">
    <property type="entry name" value="HTH_18"/>
    <property type="match status" value="1"/>
</dbReference>
<dbReference type="GO" id="GO:0000160">
    <property type="term" value="P:phosphorelay signal transduction system"/>
    <property type="evidence" value="ECO:0007669"/>
    <property type="project" value="UniProtKB-KW"/>
</dbReference>
<dbReference type="InterPro" id="IPR018062">
    <property type="entry name" value="HTH_AraC-typ_CS"/>
</dbReference>
<keyword evidence="4" id="KW-0902">Two-component regulatory system</keyword>
<accession>A0A9X4KQR7</accession>
<comment type="subcellular location">
    <subcellularLocation>
        <location evidence="1">Cytoplasm</location>
    </subcellularLocation>
</comment>
<dbReference type="PROSITE" id="PS01124">
    <property type="entry name" value="HTH_ARAC_FAMILY_2"/>
    <property type="match status" value="1"/>
</dbReference>
<name>A0A9X4KQR7_9BACL</name>
<dbReference type="InterPro" id="IPR009057">
    <property type="entry name" value="Homeodomain-like_sf"/>
</dbReference>
<evidence type="ECO:0000256" key="7">
    <source>
        <dbReference type="ARBA" id="ARBA00023163"/>
    </source>
</evidence>
<feature type="domain" description="HTH araC/xylS-type" evidence="9">
    <location>
        <begin position="161"/>
        <end position="259"/>
    </location>
</feature>
<dbReference type="SMART" id="SM00342">
    <property type="entry name" value="HTH_ARAC"/>
    <property type="match status" value="1"/>
</dbReference>
<evidence type="ECO:0000256" key="8">
    <source>
        <dbReference type="PROSITE-ProRule" id="PRU00169"/>
    </source>
</evidence>
<dbReference type="SUPFAM" id="SSF46689">
    <property type="entry name" value="Homeodomain-like"/>
    <property type="match status" value="1"/>
</dbReference>
<evidence type="ECO:0000256" key="1">
    <source>
        <dbReference type="ARBA" id="ARBA00004496"/>
    </source>
</evidence>
<dbReference type="RefSeq" id="WP_277530172.1">
    <property type="nucleotide sequence ID" value="NZ_JAPDIA010000003.1"/>
</dbReference>
<dbReference type="GO" id="GO:0005737">
    <property type="term" value="C:cytoplasm"/>
    <property type="evidence" value="ECO:0007669"/>
    <property type="project" value="UniProtKB-SubCell"/>
</dbReference>
<protein>
    <submittedName>
        <fullName evidence="11">Response regulator</fullName>
    </submittedName>
</protein>
<keyword evidence="7" id="KW-0804">Transcription</keyword>
<gene>
    <name evidence="11" type="ORF">OMP40_06640</name>
</gene>
<keyword evidence="5" id="KW-0805">Transcription regulation</keyword>
<evidence type="ECO:0000256" key="3">
    <source>
        <dbReference type="ARBA" id="ARBA00022553"/>
    </source>
</evidence>
<dbReference type="InterPro" id="IPR001789">
    <property type="entry name" value="Sig_transdc_resp-reg_receiver"/>
</dbReference>
<dbReference type="Pfam" id="PF00072">
    <property type="entry name" value="Response_reg"/>
    <property type="match status" value="1"/>
</dbReference>
<dbReference type="PANTHER" id="PTHR42713">
    <property type="entry name" value="HISTIDINE KINASE-RELATED"/>
    <property type="match status" value="1"/>
</dbReference>
<dbReference type="InterPro" id="IPR051552">
    <property type="entry name" value="HptR"/>
</dbReference>
<dbReference type="InterPro" id="IPR020449">
    <property type="entry name" value="Tscrpt_reg_AraC-type_HTH"/>
</dbReference>
<keyword evidence="12" id="KW-1185">Reference proteome</keyword>
<dbReference type="SMART" id="SM00448">
    <property type="entry name" value="REC"/>
    <property type="match status" value="1"/>
</dbReference>
<dbReference type="PRINTS" id="PR00032">
    <property type="entry name" value="HTHARAC"/>
</dbReference>
<dbReference type="Proteomes" id="UP001153404">
    <property type="component" value="Unassembled WGS sequence"/>
</dbReference>
<keyword evidence="2" id="KW-0963">Cytoplasm</keyword>
<keyword evidence="3 8" id="KW-0597">Phosphoprotein</keyword>
<evidence type="ECO:0000259" key="9">
    <source>
        <dbReference type="PROSITE" id="PS01124"/>
    </source>
</evidence>
<reference evidence="11" key="1">
    <citation type="submission" date="2022-10" db="EMBL/GenBank/DDBJ databases">
        <title>Comparative genomic analysis of Cohnella hashimotonis sp. nov., isolated from the International Space Station.</title>
        <authorList>
            <person name="Simpson A."/>
            <person name="Venkateswaran K."/>
        </authorList>
    </citation>
    <scope>NUCLEOTIDE SEQUENCE</scope>
    <source>
        <strain evidence="11">DSM 28161</strain>
    </source>
</reference>
<dbReference type="Gene3D" id="3.40.50.2300">
    <property type="match status" value="1"/>
</dbReference>
<organism evidence="11 12">
    <name type="scientific">Cohnella rhizosphaerae</name>
    <dbReference type="NCBI Taxonomy" id="1457232"/>
    <lineage>
        <taxon>Bacteria</taxon>
        <taxon>Bacillati</taxon>
        <taxon>Bacillota</taxon>
        <taxon>Bacilli</taxon>
        <taxon>Bacillales</taxon>
        <taxon>Paenibacillaceae</taxon>
        <taxon>Cohnella</taxon>
    </lineage>
</organism>
<evidence type="ECO:0000256" key="6">
    <source>
        <dbReference type="ARBA" id="ARBA00023125"/>
    </source>
</evidence>
<dbReference type="PANTHER" id="PTHR42713:SF3">
    <property type="entry name" value="TRANSCRIPTIONAL REGULATORY PROTEIN HPTR"/>
    <property type="match status" value="1"/>
</dbReference>
<evidence type="ECO:0000313" key="11">
    <source>
        <dbReference type="EMBL" id="MDG0809090.1"/>
    </source>
</evidence>
<feature type="modified residue" description="4-aspartylphosphate" evidence="8">
    <location>
        <position position="55"/>
    </location>
</feature>
<dbReference type="PROSITE" id="PS00041">
    <property type="entry name" value="HTH_ARAC_FAMILY_1"/>
    <property type="match status" value="1"/>
</dbReference>
<dbReference type="GO" id="GO:0043565">
    <property type="term" value="F:sequence-specific DNA binding"/>
    <property type="evidence" value="ECO:0007669"/>
    <property type="project" value="InterPro"/>
</dbReference>
<evidence type="ECO:0000256" key="2">
    <source>
        <dbReference type="ARBA" id="ARBA00022490"/>
    </source>
</evidence>